<dbReference type="PANTHER" id="PTHR30482:SF17">
    <property type="entry name" value="ABC TRANSPORTER ATP-BINDING PROTEIN"/>
    <property type="match status" value="1"/>
</dbReference>
<dbReference type="CDD" id="cd06581">
    <property type="entry name" value="TM_PBP1_LivM_like"/>
    <property type="match status" value="1"/>
</dbReference>
<dbReference type="InterPro" id="IPR043428">
    <property type="entry name" value="LivM-like"/>
</dbReference>
<dbReference type="GO" id="GO:0005886">
    <property type="term" value="C:plasma membrane"/>
    <property type="evidence" value="ECO:0007669"/>
    <property type="project" value="UniProtKB-SubCell"/>
</dbReference>
<evidence type="ECO:0000313" key="8">
    <source>
        <dbReference type="Proteomes" id="UP000197468"/>
    </source>
</evidence>
<feature type="transmembrane region" description="Helical" evidence="6">
    <location>
        <begin position="238"/>
        <end position="262"/>
    </location>
</feature>
<dbReference type="InterPro" id="IPR001851">
    <property type="entry name" value="ABC_transp_permease"/>
</dbReference>
<proteinExistence type="predicted"/>
<feature type="transmembrane region" description="Helical" evidence="6">
    <location>
        <begin position="283"/>
        <end position="306"/>
    </location>
</feature>
<comment type="subcellular location">
    <subcellularLocation>
        <location evidence="1">Cell membrane</location>
        <topology evidence="1">Multi-pass membrane protein</topology>
    </subcellularLocation>
</comment>
<feature type="transmembrane region" description="Helical" evidence="6">
    <location>
        <begin position="78"/>
        <end position="98"/>
    </location>
</feature>
<sequence length="328" mass="34749">MNKKPLGYAALFVAVALLPLLGVYPIFVMKVMCYALFACAFNLLIGFTGLLSFGHAAFLGAAAYGAGHALKVWGFPPLLGIAFGTLMAALAGLAFGLLAIRRSGIYFAMITLALAQMLFFYFLQAPFTGGEDGLQSVPRGSLLGIDLENDTALYYLVLAIFVFGFWLIYRTVHSPFGQVLTSIRENEARATSLGYDAARFKLLAFVLSAALAGLAGATKTLVLGFATLTDAIWTTSGLVILMTLVGGMGTMVGPIVGALVIIALENKIGDLGQWLAGVTGIQWFTGLGESVSLVTGLIFIVCVLAFRRGLVGEAGALWERLRKPANAR</sequence>
<evidence type="ECO:0000256" key="5">
    <source>
        <dbReference type="ARBA" id="ARBA00023136"/>
    </source>
</evidence>
<evidence type="ECO:0000313" key="7">
    <source>
        <dbReference type="EMBL" id="OWQ85086.1"/>
    </source>
</evidence>
<evidence type="ECO:0000256" key="6">
    <source>
        <dbReference type="SAM" id="Phobius"/>
    </source>
</evidence>
<evidence type="ECO:0000256" key="3">
    <source>
        <dbReference type="ARBA" id="ARBA00022692"/>
    </source>
</evidence>
<reference evidence="7 8" key="1">
    <citation type="journal article" date="2008" name="Int. J. Syst. Evol. Microbiol.">
        <title>Description of Roseateles aquatilis sp. nov. and Roseateles terrae sp. nov., in the class Betaproteobacteria, and emended description of the genus Roseateles.</title>
        <authorList>
            <person name="Gomila M."/>
            <person name="Bowien B."/>
            <person name="Falsen E."/>
            <person name="Moore E.R."/>
            <person name="Lalucat J."/>
        </authorList>
    </citation>
    <scope>NUCLEOTIDE SEQUENCE [LARGE SCALE GENOMIC DNA]</scope>
    <source>
        <strain evidence="7 8">CCUG 48205</strain>
    </source>
</reference>
<dbReference type="EMBL" id="NIOF01000014">
    <property type="protein sequence ID" value="OWQ85086.1"/>
    <property type="molecule type" value="Genomic_DNA"/>
</dbReference>
<dbReference type="Pfam" id="PF02653">
    <property type="entry name" value="BPD_transp_2"/>
    <property type="match status" value="1"/>
</dbReference>
<evidence type="ECO:0000256" key="1">
    <source>
        <dbReference type="ARBA" id="ARBA00004651"/>
    </source>
</evidence>
<feature type="transmembrane region" description="Helical" evidence="6">
    <location>
        <begin position="202"/>
        <end position="226"/>
    </location>
</feature>
<evidence type="ECO:0000256" key="4">
    <source>
        <dbReference type="ARBA" id="ARBA00022989"/>
    </source>
</evidence>
<evidence type="ECO:0000256" key="2">
    <source>
        <dbReference type="ARBA" id="ARBA00022475"/>
    </source>
</evidence>
<keyword evidence="4 6" id="KW-1133">Transmembrane helix</keyword>
<dbReference type="Proteomes" id="UP000197468">
    <property type="component" value="Unassembled WGS sequence"/>
</dbReference>
<protein>
    <submittedName>
        <fullName evidence="7">Branched-chain amino acid ABC transporter permease</fullName>
    </submittedName>
</protein>
<feature type="transmembrane region" description="Helical" evidence="6">
    <location>
        <begin position="6"/>
        <end position="27"/>
    </location>
</feature>
<keyword evidence="2" id="KW-1003">Cell membrane</keyword>
<dbReference type="OrthoDB" id="9034298at2"/>
<keyword evidence="8" id="KW-1185">Reference proteome</keyword>
<gene>
    <name evidence="7" type="ORF">CDN99_23020</name>
</gene>
<keyword evidence="3 6" id="KW-0812">Transmembrane</keyword>
<comment type="caution">
    <text evidence="7">The sequence shown here is derived from an EMBL/GenBank/DDBJ whole genome shotgun (WGS) entry which is preliminary data.</text>
</comment>
<name>A0A246IY16_9BURK</name>
<organism evidence="7 8">
    <name type="scientific">Roseateles aquatilis</name>
    <dbReference type="NCBI Taxonomy" id="431061"/>
    <lineage>
        <taxon>Bacteria</taxon>
        <taxon>Pseudomonadati</taxon>
        <taxon>Pseudomonadota</taxon>
        <taxon>Betaproteobacteria</taxon>
        <taxon>Burkholderiales</taxon>
        <taxon>Sphaerotilaceae</taxon>
        <taxon>Roseateles</taxon>
    </lineage>
</organism>
<feature type="transmembrane region" description="Helical" evidence="6">
    <location>
        <begin position="105"/>
        <end position="123"/>
    </location>
</feature>
<feature type="transmembrane region" description="Helical" evidence="6">
    <location>
        <begin position="152"/>
        <end position="169"/>
    </location>
</feature>
<feature type="transmembrane region" description="Helical" evidence="6">
    <location>
        <begin position="34"/>
        <end position="58"/>
    </location>
</feature>
<dbReference type="PANTHER" id="PTHR30482">
    <property type="entry name" value="HIGH-AFFINITY BRANCHED-CHAIN AMINO ACID TRANSPORT SYSTEM PERMEASE"/>
    <property type="match status" value="1"/>
</dbReference>
<dbReference type="GO" id="GO:0015658">
    <property type="term" value="F:branched-chain amino acid transmembrane transporter activity"/>
    <property type="evidence" value="ECO:0007669"/>
    <property type="project" value="InterPro"/>
</dbReference>
<dbReference type="RefSeq" id="WP_088387227.1">
    <property type="nucleotide sequence ID" value="NZ_NIOF01000014.1"/>
</dbReference>
<accession>A0A246IY16</accession>
<dbReference type="AlphaFoldDB" id="A0A246IY16"/>
<keyword evidence="5 6" id="KW-0472">Membrane</keyword>